<keyword evidence="6" id="KW-1185">Reference proteome</keyword>
<dbReference type="InterPro" id="IPR000182">
    <property type="entry name" value="GNAT_dom"/>
</dbReference>
<dbReference type="EC" id="2.3.-.-" evidence="5"/>
<sequence>MAKDKPARSQGVVGSRQKAPAPVVARDDPARADVAALLAFHHAQMLRWSPPDKVHVLPASCLSADDVSFFSARVGGTLAGFGALREIEAGHGEIKSMRVDPAFLGTGVGEAILLHILEAARAAGLARLSLETGRPEPFLPAQRLYEKHGFAPCRPFGDYVDDGFSMCMTRAL</sequence>
<dbReference type="PANTHER" id="PTHR43877">
    <property type="entry name" value="AMINOALKYLPHOSPHONATE N-ACETYLTRANSFERASE-RELATED-RELATED"/>
    <property type="match status" value="1"/>
</dbReference>
<evidence type="ECO:0000256" key="3">
    <source>
        <dbReference type="SAM" id="MobiDB-lite"/>
    </source>
</evidence>
<dbReference type="Gene3D" id="3.40.630.30">
    <property type="match status" value="1"/>
</dbReference>
<evidence type="ECO:0000313" key="5">
    <source>
        <dbReference type="EMBL" id="MFC4294240.1"/>
    </source>
</evidence>
<dbReference type="Proteomes" id="UP001595828">
    <property type="component" value="Unassembled WGS sequence"/>
</dbReference>
<evidence type="ECO:0000256" key="1">
    <source>
        <dbReference type="ARBA" id="ARBA00022679"/>
    </source>
</evidence>
<accession>A0ABV8RLN1</accession>
<evidence type="ECO:0000256" key="2">
    <source>
        <dbReference type="ARBA" id="ARBA00023315"/>
    </source>
</evidence>
<gene>
    <name evidence="5" type="ORF">ACFO0A_04120</name>
</gene>
<evidence type="ECO:0000259" key="4">
    <source>
        <dbReference type="PROSITE" id="PS51186"/>
    </source>
</evidence>
<evidence type="ECO:0000313" key="6">
    <source>
        <dbReference type="Proteomes" id="UP001595828"/>
    </source>
</evidence>
<protein>
    <submittedName>
        <fullName evidence="5">GNAT family N-acetyltransferase</fullName>
        <ecNumber evidence="5">2.3.-.-</ecNumber>
    </submittedName>
</protein>
<dbReference type="CDD" id="cd04301">
    <property type="entry name" value="NAT_SF"/>
    <property type="match status" value="1"/>
</dbReference>
<feature type="region of interest" description="Disordered" evidence="3">
    <location>
        <begin position="1"/>
        <end position="25"/>
    </location>
</feature>
<dbReference type="PANTHER" id="PTHR43877:SF5">
    <property type="entry name" value="BLL8307 PROTEIN"/>
    <property type="match status" value="1"/>
</dbReference>
<dbReference type="GO" id="GO:0016746">
    <property type="term" value="F:acyltransferase activity"/>
    <property type="evidence" value="ECO:0007669"/>
    <property type="project" value="UniProtKB-KW"/>
</dbReference>
<dbReference type="SUPFAM" id="SSF55729">
    <property type="entry name" value="Acyl-CoA N-acyltransferases (Nat)"/>
    <property type="match status" value="1"/>
</dbReference>
<reference evidence="6" key="1">
    <citation type="journal article" date="2019" name="Int. J. Syst. Evol. Microbiol.">
        <title>The Global Catalogue of Microorganisms (GCM) 10K type strain sequencing project: providing services to taxonomists for standard genome sequencing and annotation.</title>
        <authorList>
            <consortium name="The Broad Institute Genomics Platform"/>
            <consortium name="The Broad Institute Genome Sequencing Center for Infectious Disease"/>
            <person name="Wu L."/>
            <person name="Ma J."/>
        </authorList>
    </citation>
    <scope>NUCLEOTIDE SEQUENCE [LARGE SCALE GENOMIC DNA]</scope>
    <source>
        <strain evidence="6">CGMCC 1.12989</strain>
    </source>
</reference>
<comment type="caution">
    <text evidence="5">The sequence shown here is derived from an EMBL/GenBank/DDBJ whole genome shotgun (WGS) entry which is preliminary data.</text>
</comment>
<keyword evidence="1 5" id="KW-0808">Transferase</keyword>
<feature type="domain" description="N-acetyltransferase" evidence="4">
    <location>
        <begin position="23"/>
        <end position="171"/>
    </location>
</feature>
<organism evidence="5 6">
    <name type="scientific">Novosphingobium tardum</name>
    <dbReference type="NCBI Taxonomy" id="1538021"/>
    <lineage>
        <taxon>Bacteria</taxon>
        <taxon>Pseudomonadati</taxon>
        <taxon>Pseudomonadota</taxon>
        <taxon>Alphaproteobacteria</taxon>
        <taxon>Sphingomonadales</taxon>
        <taxon>Sphingomonadaceae</taxon>
        <taxon>Novosphingobium</taxon>
    </lineage>
</organism>
<dbReference type="EMBL" id="JBHSDR010000003">
    <property type="protein sequence ID" value="MFC4294240.1"/>
    <property type="molecule type" value="Genomic_DNA"/>
</dbReference>
<dbReference type="RefSeq" id="WP_379537700.1">
    <property type="nucleotide sequence ID" value="NZ_JBHSDR010000003.1"/>
</dbReference>
<dbReference type="InterPro" id="IPR050832">
    <property type="entry name" value="Bact_Acetyltransf"/>
</dbReference>
<dbReference type="Pfam" id="PF00583">
    <property type="entry name" value="Acetyltransf_1"/>
    <property type="match status" value="1"/>
</dbReference>
<dbReference type="InterPro" id="IPR016181">
    <property type="entry name" value="Acyl_CoA_acyltransferase"/>
</dbReference>
<proteinExistence type="predicted"/>
<keyword evidence="2 5" id="KW-0012">Acyltransferase</keyword>
<name>A0ABV8RLN1_9SPHN</name>
<dbReference type="PROSITE" id="PS51186">
    <property type="entry name" value="GNAT"/>
    <property type="match status" value="1"/>
</dbReference>